<dbReference type="Proteomes" id="UP001356095">
    <property type="component" value="Unassembled WGS sequence"/>
</dbReference>
<proteinExistence type="predicted"/>
<organism evidence="2 3">
    <name type="scientific">Nocardiopsis codii</name>
    <dbReference type="NCBI Taxonomy" id="3065942"/>
    <lineage>
        <taxon>Bacteria</taxon>
        <taxon>Bacillati</taxon>
        <taxon>Actinomycetota</taxon>
        <taxon>Actinomycetes</taxon>
        <taxon>Streptosporangiales</taxon>
        <taxon>Nocardiopsidaceae</taxon>
        <taxon>Nocardiopsis</taxon>
    </lineage>
</organism>
<gene>
    <name evidence="2" type="ORF">Q8791_18725</name>
</gene>
<feature type="compositionally biased region" description="Basic and acidic residues" evidence="1">
    <location>
        <begin position="21"/>
        <end position="33"/>
    </location>
</feature>
<name>A0ABU7KBG1_9ACTN</name>
<feature type="region of interest" description="Disordered" evidence="1">
    <location>
        <begin position="1"/>
        <end position="48"/>
    </location>
</feature>
<evidence type="ECO:0000256" key="1">
    <source>
        <dbReference type="SAM" id="MobiDB-lite"/>
    </source>
</evidence>
<evidence type="ECO:0000313" key="3">
    <source>
        <dbReference type="Proteomes" id="UP001356095"/>
    </source>
</evidence>
<evidence type="ECO:0000313" key="2">
    <source>
        <dbReference type="EMBL" id="MEE2039254.1"/>
    </source>
</evidence>
<accession>A0ABU7KBG1</accession>
<comment type="caution">
    <text evidence="2">The sequence shown here is derived from an EMBL/GenBank/DDBJ whole genome shotgun (WGS) entry which is preliminary data.</text>
</comment>
<sequence>MVQDAQDEVCGPRGDLAGEQARGDDQEELEKCGGTELEGGFPGRLRQL</sequence>
<dbReference type="EMBL" id="JAUZMY010000018">
    <property type="protein sequence ID" value="MEE2039254.1"/>
    <property type="molecule type" value="Genomic_DNA"/>
</dbReference>
<protein>
    <submittedName>
        <fullName evidence="2">Uncharacterized protein</fullName>
    </submittedName>
</protein>
<reference evidence="2 3" key="1">
    <citation type="submission" date="2023-08" db="EMBL/GenBank/DDBJ databases">
        <authorList>
            <person name="Girao M."/>
            <person name="Carvalho M.F."/>
        </authorList>
    </citation>
    <scope>NUCLEOTIDE SEQUENCE [LARGE SCALE GENOMIC DNA]</scope>
    <source>
        <strain evidence="2 3">CT-R113</strain>
    </source>
</reference>
<keyword evidence="3" id="KW-1185">Reference proteome</keyword>
<dbReference type="RefSeq" id="WP_330093029.1">
    <property type="nucleotide sequence ID" value="NZ_JAUZMY010000018.1"/>
</dbReference>